<dbReference type="Proteomes" id="UP000824120">
    <property type="component" value="Chromosome 2"/>
</dbReference>
<keyword evidence="3" id="KW-1185">Reference proteome</keyword>
<proteinExistence type="predicted"/>
<evidence type="ECO:0008006" key="4">
    <source>
        <dbReference type="Google" id="ProtNLM"/>
    </source>
</evidence>
<evidence type="ECO:0000313" key="3">
    <source>
        <dbReference type="Proteomes" id="UP000824120"/>
    </source>
</evidence>
<dbReference type="EMBL" id="JACXVP010000002">
    <property type="protein sequence ID" value="KAG5619764.1"/>
    <property type="molecule type" value="Genomic_DNA"/>
</dbReference>
<sequence length="89" mass="9789">MIECALLTALTPLRTFIDTLTARVEACESRQGETSEVMVLKAKVADLRKDVDYQKSTDFTSLLEATGDVDALDTSENPPATTRDVHRMA</sequence>
<feature type="region of interest" description="Disordered" evidence="1">
    <location>
        <begin position="70"/>
        <end position="89"/>
    </location>
</feature>
<evidence type="ECO:0000256" key="1">
    <source>
        <dbReference type="SAM" id="MobiDB-lite"/>
    </source>
</evidence>
<accession>A0A9J6A6D6</accession>
<name>A0A9J6A6D6_SOLCO</name>
<evidence type="ECO:0000313" key="2">
    <source>
        <dbReference type="EMBL" id="KAG5619764.1"/>
    </source>
</evidence>
<dbReference type="AlphaFoldDB" id="A0A9J6A6D6"/>
<gene>
    <name evidence="2" type="ORF">H5410_004982</name>
</gene>
<organism evidence="2 3">
    <name type="scientific">Solanum commersonii</name>
    <name type="common">Commerson's wild potato</name>
    <name type="synonym">Commerson's nightshade</name>
    <dbReference type="NCBI Taxonomy" id="4109"/>
    <lineage>
        <taxon>Eukaryota</taxon>
        <taxon>Viridiplantae</taxon>
        <taxon>Streptophyta</taxon>
        <taxon>Embryophyta</taxon>
        <taxon>Tracheophyta</taxon>
        <taxon>Spermatophyta</taxon>
        <taxon>Magnoliopsida</taxon>
        <taxon>eudicotyledons</taxon>
        <taxon>Gunneridae</taxon>
        <taxon>Pentapetalae</taxon>
        <taxon>asterids</taxon>
        <taxon>lamiids</taxon>
        <taxon>Solanales</taxon>
        <taxon>Solanaceae</taxon>
        <taxon>Solanoideae</taxon>
        <taxon>Solaneae</taxon>
        <taxon>Solanum</taxon>
    </lineage>
</organism>
<comment type="caution">
    <text evidence="2">The sequence shown here is derived from an EMBL/GenBank/DDBJ whole genome shotgun (WGS) entry which is preliminary data.</text>
</comment>
<reference evidence="2 3" key="1">
    <citation type="submission" date="2020-09" db="EMBL/GenBank/DDBJ databases">
        <title>De no assembly of potato wild relative species, Solanum commersonii.</title>
        <authorList>
            <person name="Cho K."/>
        </authorList>
    </citation>
    <scope>NUCLEOTIDE SEQUENCE [LARGE SCALE GENOMIC DNA]</scope>
    <source>
        <strain evidence="2">LZ3.2</strain>
        <tissue evidence="2">Leaf</tissue>
    </source>
</reference>
<protein>
    <recommendedName>
        <fullName evidence="4">Polyprotein protein</fullName>
    </recommendedName>
</protein>